<keyword evidence="4" id="KW-0472">Membrane</keyword>
<comment type="caution">
    <text evidence="8">The sequence shown here is derived from an EMBL/GenBank/DDBJ whole genome shotgun (WGS) entry which is preliminary data.</text>
</comment>
<keyword evidence="3" id="KW-0732">Signal</keyword>
<evidence type="ECO:0000313" key="8">
    <source>
        <dbReference type="EMBL" id="RKF30093.1"/>
    </source>
</evidence>
<keyword evidence="5" id="KW-0998">Cell outer membrane</keyword>
<evidence type="ECO:0000256" key="4">
    <source>
        <dbReference type="ARBA" id="ARBA00023136"/>
    </source>
</evidence>
<evidence type="ECO:0000259" key="7">
    <source>
        <dbReference type="Pfam" id="PF14322"/>
    </source>
</evidence>
<comment type="similarity">
    <text evidence="2">Belongs to the SusD family.</text>
</comment>
<keyword evidence="9" id="KW-1185">Reference proteome</keyword>
<dbReference type="Proteomes" id="UP000286402">
    <property type="component" value="Unassembled WGS sequence"/>
</dbReference>
<evidence type="ECO:0000313" key="9">
    <source>
        <dbReference type="Proteomes" id="UP000286402"/>
    </source>
</evidence>
<evidence type="ECO:0000256" key="1">
    <source>
        <dbReference type="ARBA" id="ARBA00004442"/>
    </source>
</evidence>
<dbReference type="InterPro" id="IPR033985">
    <property type="entry name" value="SusD-like_N"/>
</dbReference>
<evidence type="ECO:0008006" key="10">
    <source>
        <dbReference type="Google" id="ProtNLM"/>
    </source>
</evidence>
<dbReference type="InterPro" id="IPR012944">
    <property type="entry name" value="SusD_RagB_dom"/>
</dbReference>
<dbReference type="Gene3D" id="1.25.40.390">
    <property type="match status" value="1"/>
</dbReference>
<dbReference type="GO" id="GO:0009279">
    <property type="term" value="C:cell outer membrane"/>
    <property type="evidence" value="ECO:0007669"/>
    <property type="project" value="UniProtKB-SubCell"/>
</dbReference>
<dbReference type="AlphaFoldDB" id="A0A420FAU3"/>
<reference evidence="8 9" key="1">
    <citation type="submission" date="2016-07" db="EMBL/GenBank/DDBJ databases">
        <title>Genome analysis of Sphingobacterium siyangense T12B17.</title>
        <authorList>
            <person name="Xu D."/>
            <person name="Su Y."/>
            <person name="Zheng S."/>
        </authorList>
    </citation>
    <scope>NUCLEOTIDE SEQUENCE [LARGE SCALE GENOMIC DNA]</scope>
    <source>
        <strain evidence="8 9">T12B17</strain>
    </source>
</reference>
<dbReference type="RefSeq" id="WP_120336621.1">
    <property type="nucleotide sequence ID" value="NZ_CP070350.1"/>
</dbReference>
<proteinExistence type="inferred from homology"/>
<sequence>MKIIYNNKNYIVLLMIGLGILTQSCNKWLDVQPSTQTTEEKQFSSEQGYKDALIGIYQKMAQANSYGKELSYGCLDVLAQLYQSKSNANTDTYGQMARYNYSDATVKSTLSSLWTTQYSTIAQANYILKDIDADKGLFTGVNYQLVKGEALATRALLHFDLLRLFAASPVASPTEESPSIPYMTAFTVNPGKVLSRAEVLALLEKDLKEAEALLAVYPTIDQIKDNAANTSLEVFTMFRQNRLNVWAVKALLARVYLYRGDKVNALKYAKEVIDSQKFEFVNGNTNTVNAASATSNAIFSTEHIFSIYKSNLKDLSDRYFKTEAGAPENEDLFTTLTNLNSWYEIAVAGHAIDIRGPQASNSRWNQFNATTVYNTKYYVGNNVTNVNQKLVPVIKLSEMYYIAAEASETLEQALGYLNKVRTARLIPVLSASTINTPILLEGELFKEYRKDFYAEGQLWYYYKRKNYSTLQNTVGGTMDNSKYVFPLPDNEIEFGLN</sequence>
<name>A0A420FAU3_9SPHI</name>
<accession>A0A420FAU3</accession>
<organism evidence="8 9">
    <name type="scientific">Sphingobacterium siyangense</name>
    <dbReference type="NCBI Taxonomy" id="459529"/>
    <lineage>
        <taxon>Bacteria</taxon>
        <taxon>Pseudomonadati</taxon>
        <taxon>Bacteroidota</taxon>
        <taxon>Sphingobacteriia</taxon>
        <taxon>Sphingobacteriales</taxon>
        <taxon>Sphingobacteriaceae</taxon>
        <taxon>Sphingobacterium</taxon>
    </lineage>
</organism>
<dbReference type="SUPFAM" id="SSF48452">
    <property type="entry name" value="TPR-like"/>
    <property type="match status" value="1"/>
</dbReference>
<protein>
    <recommendedName>
        <fullName evidence="10">SusD-like starch-binding protein associating with outer membrane</fullName>
    </recommendedName>
</protein>
<feature type="domain" description="RagB/SusD" evidence="6">
    <location>
        <begin position="350"/>
        <end position="473"/>
    </location>
</feature>
<dbReference type="EMBL" id="MCAQ01000030">
    <property type="protein sequence ID" value="RKF30093.1"/>
    <property type="molecule type" value="Genomic_DNA"/>
</dbReference>
<evidence type="ECO:0000256" key="2">
    <source>
        <dbReference type="ARBA" id="ARBA00006275"/>
    </source>
</evidence>
<comment type="subcellular location">
    <subcellularLocation>
        <location evidence="1">Cell outer membrane</location>
    </subcellularLocation>
</comment>
<dbReference type="Pfam" id="PF14322">
    <property type="entry name" value="SusD-like_3"/>
    <property type="match status" value="1"/>
</dbReference>
<evidence type="ECO:0000256" key="5">
    <source>
        <dbReference type="ARBA" id="ARBA00023237"/>
    </source>
</evidence>
<dbReference type="PROSITE" id="PS51257">
    <property type="entry name" value="PROKAR_LIPOPROTEIN"/>
    <property type="match status" value="1"/>
</dbReference>
<dbReference type="InterPro" id="IPR011990">
    <property type="entry name" value="TPR-like_helical_dom_sf"/>
</dbReference>
<evidence type="ECO:0000256" key="3">
    <source>
        <dbReference type="ARBA" id="ARBA00022729"/>
    </source>
</evidence>
<feature type="domain" description="SusD-like N-terminal" evidence="7">
    <location>
        <begin position="27"/>
        <end position="257"/>
    </location>
</feature>
<gene>
    <name evidence="8" type="ORF">BCY89_20020</name>
</gene>
<evidence type="ECO:0000259" key="6">
    <source>
        <dbReference type="Pfam" id="PF07980"/>
    </source>
</evidence>
<dbReference type="Pfam" id="PF07980">
    <property type="entry name" value="SusD_RagB"/>
    <property type="match status" value="1"/>
</dbReference>